<dbReference type="OrthoDB" id="5175259at2"/>
<dbReference type="AlphaFoldDB" id="I4ES59"/>
<name>I4ES59_MODI5</name>
<dbReference type="OMA" id="GWDGFFT"/>
<feature type="domain" description="Luciferase-like" evidence="5">
    <location>
        <begin position="16"/>
        <end position="230"/>
    </location>
</feature>
<organism evidence="6 7">
    <name type="scientific">Modestobacter italicus (strain DSM 44449 / CECT 9708 / BC 501)</name>
    <dbReference type="NCBI Taxonomy" id="2732864"/>
    <lineage>
        <taxon>Bacteria</taxon>
        <taxon>Bacillati</taxon>
        <taxon>Actinomycetota</taxon>
        <taxon>Actinomycetes</taxon>
        <taxon>Geodermatophilales</taxon>
        <taxon>Geodermatophilaceae</taxon>
        <taxon>Modestobacter</taxon>
    </lineage>
</organism>
<evidence type="ECO:0000313" key="6">
    <source>
        <dbReference type="EMBL" id="CCH86222.1"/>
    </source>
</evidence>
<evidence type="ECO:0000256" key="4">
    <source>
        <dbReference type="ARBA" id="ARBA00023033"/>
    </source>
</evidence>
<keyword evidence="4" id="KW-0503">Monooxygenase</keyword>
<dbReference type="PANTHER" id="PTHR42847:SF4">
    <property type="entry name" value="ALKANESULFONATE MONOOXYGENASE-RELATED"/>
    <property type="match status" value="1"/>
</dbReference>
<dbReference type="GO" id="GO:0008726">
    <property type="term" value="F:alkanesulfonate monooxygenase activity"/>
    <property type="evidence" value="ECO:0007669"/>
    <property type="project" value="TreeGrafter"/>
</dbReference>
<dbReference type="SUPFAM" id="SSF51679">
    <property type="entry name" value="Bacterial luciferase-like"/>
    <property type="match status" value="1"/>
</dbReference>
<dbReference type="Proteomes" id="UP000006461">
    <property type="component" value="Chromosome"/>
</dbReference>
<gene>
    <name evidence="6" type="ordered locus">MODMU_0769</name>
</gene>
<accession>I4ES59</accession>
<evidence type="ECO:0000259" key="5">
    <source>
        <dbReference type="Pfam" id="PF00296"/>
    </source>
</evidence>
<dbReference type="PANTHER" id="PTHR42847">
    <property type="entry name" value="ALKANESULFONATE MONOOXYGENASE"/>
    <property type="match status" value="1"/>
</dbReference>
<dbReference type="GO" id="GO:0046306">
    <property type="term" value="P:alkanesulfonate catabolic process"/>
    <property type="evidence" value="ECO:0007669"/>
    <property type="project" value="TreeGrafter"/>
</dbReference>
<proteinExistence type="predicted"/>
<dbReference type="InterPro" id="IPR036661">
    <property type="entry name" value="Luciferase-like_sf"/>
</dbReference>
<evidence type="ECO:0000256" key="1">
    <source>
        <dbReference type="ARBA" id="ARBA00022630"/>
    </source>
</evidence>
<evidence type="ECO:0000313" key="7">
    <source>
        <dbReference type="Proteomes" id="UP000006461"/>
    </source>
</evidence>
<reference evidence="6 7" key="1">
    <citation type="journal article" date="2012" name="J. Bacteriol.">
        <title>Genome Sequence of Radiation-Resistant Modestobacter marinus Strain BC501, a Representative Actinobacterium That Thrives on Calcareous Stone Surfaces.</title>
        <authorList>
            <person name="Normand P."/>
            <person name="Gury J."/>
            <person name="Pujic P."/>
            <person name="Chouaia B."/>
            <person name="Crotti E."/>
            <person name="Brusetti L."/>
            <person name="Daffonchio D."/>
            <person name="Vacherie B."/>
            <person name="Barbe V."/>
            <person name="Medigue C."/>
            <person name="Calteau A."/>
            <person name="Ghodhbane-Gtari F."/>
            <person name="Essoussi I."/>
            <person name="Nouioui I."/>
            <person name="Abbassi-Ghozzi I."/>
            <person name="Gtari M."/>
        </authorList>
    </citation>
    <scope>NUCLEOTIDE SEQUENCE [LARGE SCALE GENOMIC DNA]</scope>
    <source>
        <strain evidence="7">BC 501</strain>
    </source>
</reference>
<dbReference type="InterPro" id="IPR050172">
    <property type="entry name" value="SsuD_RutA_monooxygenase"/>
</dbReference>
<keyword evidence="7" id="KW-1185">Reference proteome</keyword>
<keyword evidence="1" id="KW-0285">Flavoprotein</keyword>
<dbReference type="Pfam" id="PF00296">
    <property type="entry name" value="Bac_luciferase"/>
    <property type="match status" value="1"/>
</dbReference>
<dbReference type="HOGENOM" id="CLU_027853_7_3_11"/>
<sequence>MSRRGLFLAPFDVLADPRLVAELAAEAEEAGWDGVFLWDHLLYAAPVTAISDPWTCCAAIAVRTSRIEFGPMVTPLTRRRPQVLARQAAALDQLSGGRLVLGFGLGDDGGVGELSRFGEELDPKVRAARLDEGLALLRGLLSGAEVDHDGEHFTARGVRFSPPATRPGGIPFWIGGRWPNAAPLRRAARHEGAFVISVPGPAGLAQVRETVAAARADGLAGFDVVVDLPVGEDAQPWVAAGATWVLTRLGPYDLDLAEVRRVVRAGPG</sequence>
<dbReference type="KEGG" id="mmar:MODMU_0769"/>
<evidence type="ECO:0000256" key="3">
    <source>
        <dbReference type="ARBA" id="ARBA00023002"/>
    </source>
</evidence>
<dbReference type="eggNOG" id="COG2141">
    <property type="taxonomic scope" value="Bacteria"/>
</dbReference>
<keyword evidence="3" id="KW-0560">Oxidoreductase</keyword>
<dbReference type="EMBL" id="FO203431">
    <property type="protein sequence ID" value="CCH86222.1"/>
    <property type="molecule type" value="Genomic_DNA"/>
</dbReference>
<dbReference type="InterPro" id="IPR011251">
    <property type="entry name" value="Luciferase-like_dom"/>
</dbReference>
<protein>
    <recommendedName>
        <fullName evidence="5">Luciferase-like domain-containing protein</fullName>
    </recommendedName>
</protein>
<dbReference type="STRING" id="477641.MODMU_0769"/>
<evidence type="ECO:0000256" key="2">
    <source>
        <dbReference type="ARBA" id="ARBA00022643"/>
    </source>
</evidence>
<keyword evidence="2" id="KW-0288">FMN</keyword>
<dbReference type="Gene3D" id="3.20.20.30">
    <property type="entry name" value="Luciferase-like domain"/>
    <property type="match status" value="1"/>
</dbReference>